<protein>
    <recommendedName>
        <fullName evidence="3">Ataxin-2 C-terminal domain-containing protein</fullName>
    </recommendedName>
</protein>
<feature type="region of interest" description="Disordered" evidence="1">
    <location>
        <begin position="728"/>
        <end position="760"/>
    </location>
</feature>
<feature type="region of interest" description="Disordered" evidence="1">
    <location>
        <begin position="1180"/>
        <end position="1464"/>
    </location>
</feature>
<feature type="compositionally biased region" description="Pro residues" evidence="1">
    <location>
        <begin position="1252"/>
        <end position="1261"/>
    </location>
</feature>
<sequence length="1464" mass="157597">MESPLASNGPPRYNGGAPYHTPGAHEDDFGPETDVDGESAAHVLKALKEERNASQKVTSSSEHALNLSSAGSSDSEGEEGVEGGGWDFVQGRGKETTPSSLQTSHKVTNFDSDSDSDEHHHTKVNDQDDLDDMNHPLNPDAAEFVPVTSPVKTPTSKLPWETDNGLKRELENGFDKKSFDIHGIDMHAGNGVDLIGTDSNGHGIDIHAFDKTRGLDIHNNGDAIDVRHSVEASHDILGAVDIKNHRAFEEVENDEIIACSPKKPDNVNNVEDEDNFLDDIKKRPSSGFEAKENGDHDNDHDDMNGFETLDVSKAQATLGDSTINYMADLSTTAQSTLGDSTINYMADLSTTMASPHQGNLLSEDYTTSSLSPSSPHGAADSQASNPFDPTWTDKNETHDFDRHTDFEQKHNDDFGNNEHVEKTIDNNVSNRFSSDFTGANSEDLAVETSAKVHSSETLLHGEENVHLEEDQTKHREEIVSHSETGASKKDAFEDQFVKEDELDVKPSAPFDPADNVKANNSSLSNFEFDDESHHNQQEVDNFSHSLEQHGAADVADFTTESAAPVKFDATTFNEFHTANDNSEFFAKDQTHSDDAPFSLASQTPLNYAEETLQSMLDLVQTPNSTERRISSDVMEAYNDVAHSMDTPAASKHAELDFNFELSDKKESQFGQQEEAAETQCKQEIVDESYAHQKEEFGVNDDKKDVKIENIEQDQDDIVNGSYVEESHVEIQESRELESVVEQTQENDQLESEQQAGSDLTGDNDLVKAEAEKDLHQTLQTEEFEFHREDNATSASTLDETTPDDFKSFIAKQEREGNVETFTMGGMTAGDFLAKHGTFVEQNATEEDNVNEIVKDTNVESTEALTHVEANVTEAVNNVSESIQEEEEDEEIQIGKKVSNLNESDVMSQSFYGNYDEEPARSPSPEEMIDHYERAQQQQGELAADESSRFDSSVEAASELTPTTETTTLEAKLAQGDEHLAETRSEETKQPEEEQKTVGELFEISHEETSYNKSAQEQFDDLTFGSKTSESSFQQEVEEVVEQSSVPALETNLDDFTPQETKIESEFLDSTKDAEDKEEVSGPVSVPDVIPTLGNEDSQTPAVDLTQDIVEDNTLPAGDVSAENIEAASPVVEKQEASVSQLVANETVEEKSETSSTVAKAAAAVGVAAVVGAAAAVAAKKATTAVKKPTAASATKKTDVKAPISKTSTGAKPLAKTTTAAKPAAKLAPTTTTAKKPVTTAAKSTLATKSAPKPAPAKPAAPKPSTTTAAKPAPIRKPVASTLNKTTTTSVSAAPKPATARPAPKPAVSAAPKPKPVTTTATKPLTNGVAKRPVTATSTAAPRTTATKPTAPTKPAAPRVPLSQRTSTITSSKPSTLSSSTVKKTSTSTTAPARKPLSSVTSKVGSNLKPKVGAAGTATKPSSNAIKKTETKTSSTTPPKPVVKIEASPVVTETVASPPVMTNGH</sequence>
<feature type="compositionally biased region" description="Polar residues" evidence="1">
    <location>
        <begin position="54"/>
        <end position="67"/>
    </location>
</feature>
<evidence type="ECO:0000313" key="2">
    <source>
        <dbReference type="EMBL" id="CAG6713451.1"/>
    </source>
</evidence>
<accession>A0A8D8UUC1</accession>
<feature type="region of interest" description="Disordered" evidence="1">
    <location>
        <begin position="454"/>
        <end position="489"/>
    </location>
</feature>
<reference evidence="2" key="1">
    <citation type="submission" date="2021-05" db="EMBL/GenBank/DDBJ databases">
        <authorList>
            <person name="Alioto T."/>
            <person name="Alioto T."/>
            <person name="Gomez Garrido J."/>
        </authorList>
    </citation>
    <scope>NUCLEOTIDE SEQUENCE</scope>
</reference>
<feature type="compositionally biased region" description="Basic and acidic residues" evidence="1">
    <location>
        <begin position="117"/>
        <end position="126"/>
    </location>
</feature>
<feature type="compositionally biased region" description="Basic and acidic residues" evidence="1">
    <location>
        <begin position="728"/>
        <end position="737"/>
    </location>
</feature>
<dbReference type="EMBL" id="HBUF01350641">
    <property type="protein sequence ID" value="CAG6713451.1"/>
    <property type="molecule type" value="Transcribed_RNA"/>
</dbReference>
<feature type="region of interest" description="Disordered" evidence="1">
    <location>
        <begin position="882"/>
        <end position="998"/>
    </location>
</feature>
<feature type="compositionally biased region" description="Low complexity" evidence="1">
    <location>
        <begin position="1332"/>
        <end position="1389"/>
    </location>
</feature>
<evidence type="ECO:0008006" key="3">
    <source>
        <dbReference type="Google" id="ProtNLM"/>
    </source>
</evidence>
<evidence type="ECO:0000256" key="1">
    <source>
        <dbReference type="SAM" id="MobiDB-lite"/>
    </source>
</evidence>
<feature type="compositionally biased region" description="Polar residues" evidence="1">
    <location>
        <begin position="898"/>
        <end position="911"/>
    </location>
</feature>
<feature type="compositionally biased region" description="Polar residues" evidence="1">
    <location>
        <begin position="740"/>
        <end position="757"/>
    </location>
</feature>
<feature type="compositionally biased region" description="Low complexity" evidence="1">
    <location>
        <begin position="1292"/>
        <end position="1323"/>
    </location>
</feature>
<feature type="compositionally biased region" description="Low complexity" evidence="1">
    <location>
        <begin position="954"/>
        <end position="973"/>
    </location>
</feature>
<feature type="compositionally biased region" description="Low complexity" evidence="1">
    <location>
        <begin position="1210"/>
        <end position="1251"/>
    </location>
</feature>
<feature type="compositionally biased region" description="Polar residues" evidence="1">
    <location>
        <begin position="96"/>
        <end position="110"/>
    </location>
</feature>
<feature type="compositionally biased region" description="Basic and acidic residues" evidence="1">
    <location>
        <begin position="289"/>
        <end position="300"/>
    </location>
</feature>
<organism evidence="2">
    <name type="scientific">Cacopsylla melanoneura</name>
    <dbReference type="NCBI Taxonomy" id="428564"/>
    <lineage>
        <taxon>Eukaryota</taxon>
        <taxon>Metazoa</taxon>
        <taxon>Ecdysozoa</taxon>
        <taxon>Arthropoda</taxon>
        <taxon>Hexapoda</taxon>
        <taxon>Insecta</taxon>
        <taxon>Pterygota</taxon>
        <taxon>Neoptera</taxon>
        <taxon>Paraneoptera</taxon>
        <taxon>Hemiptera</taxon>
        <taxon>Sternorrhyncha</taxon>
        <taxon>Psylloidea</taxon>
        <taxon>Psyllidae</taxon>
        <taxon>Psyllinae</taxon>
        <taxon>Cacopsylla</taxon>
    </lineage>
</organism>
<proteinExistence type="predicted"/>
<feature type="region of interest" description="Disordered" evidence="1">
    <location>
        <begin position="278"/>
        <end position="300"/>
    </location>
</feature>
<feature type="region of interest" description="Disordered" evidence="1">
    <location>
        <begin position="1"/>
        <end position="162"/>
    </location>
</feature>
<feature type="compositionally biased region" description="Polar residues" evidence="1">
    <location>
        <begin position="355"/>
        <end position="374"/>
    </location>
</feature>
<feature type="region of interest" description="Disordered" evidence="1">
    <location>
        <begin position="355"/>
        <end position="398"/>
    </location>
</feature>
<feature type="compositionally biased region" description="Acidic residues" evidence="1">
    <location>
        <begin position="882"/>
        <end position="891"/>
    </location>
</feature>
<feature type="region of interest" description="Disordered" evidence="1">
    <location>
        <begin position="1069"/>
        <end position="1099"/>
    </location>
</feature>
<feature type="compositionally biased region" description="Basic and acidic residues" evidence="1">
    <location>
        <begin position="974"/>
        <end position="998"/>
    </location>
</feature>
<feature type="compositionally biased region" description="Polar residues" evidence="1">
    <location>
        <begin position="1280"/>
        <end position="1291"/>
    </location>
</feature>
<feature type="compositionally biased region" description="Basic and acidic residues" evidence="1">
    <location>
        <begin position="459"/>
        <end position="489"/>
    </location>
</feature>
<feature type="compositionally biased region" description="Low complexity" evidence="1">
    <location>
        <begin position="1180"/>
        <end position="1194"/>
    </location>
</feature>
<feature type="compositionally biased region" description="Low complexity" evidence="1">
    <location>
        <begin position="1262"/>
        <end position="1272"/>
    </location>
</feature>
<name>A0A8D8UUC1_9HEMI</name>